<keyword evidence="17" id="KW-0968">Cytoplasmic vesicle</keyword>
<keyword evidence="7" id="KW-0254">Endocytosis</keyword>
<gene>
    <name evidence="21" type="ORF">WA026_017063</name>
</gene>
<evidence type="ECO:0000313" key="22">
    <source>
        <dbReference type="Proteomes" id="UP001431783"/>
    </source>
</evidence>
<dbReference type="PANTHER" id="PTHR13314">
    <property type="entry name" value="CALCIUM CHANNEL FLOWER HOMOLOG"/>
    <property type="match status" value="1"/>
</dbReference>
<reference evidence="21 22" key="1">
    <citation type="submission" date="2023-03" db="EMBL/GenBank/DDBJ databases">
        <title>Genome insight into feeding habits of ladybird beetles.</title>
        <authorList>
            <person name="Li H.-S."/>
            <person name="Huang Y.-H."/>
            <person name="Pang H."/>
        </authorList>
    </citation>
    <scope>NUCLEOTIDE SEQUENCE [LARGE SCALE GENOMIC DNA]</scope>
    <source>
        <strain evidence="21">SYSU_2023b</strain>
        <tissue evidence="21">Whole body</tissue>
    </source>
</reference>
<proteinExistence type="inferred from homology"/>
<name>A0AAW1TLG1_9CUCU</name>
<evidence type="ECO:0000256" key="2">
    <source>
        <dbReference type="ARBA" id="ARBA00004644"/>
    </source>
</evidence>
<dbReference type="SMART" id="SM01077">
    <property type="entry name" value="Cg6151-P"/>
    <property type="match status" value="1"/>
</dbReference>
<dbReference type="EMBL" id="JARQZJ010000010">
    <property type="protein sequence ID" value="KAK9872262.1"/>
    <property type="molecule type" value="Genomic_DNA"/>
</dbReference>
<dbReference type="GO" id="GO:0006897">
    <property type="term" value="P:endocytosis"/>
    <property type="evidence" value="ECO:0007669"/>
    <property type="project" value="UniProtKB-KW"/>
</dbReference>
<comment type="similarity">
    <text evidence="3">Belongs to the calcium channel flower family.</text>
</comment>
<evidence type="ECO:0000256" key="13">
    <source>
        <dbReference type="ARBA" id="ARBA00023065"/>
    </source>
</evidence>
<evidence type="ECO:0000256" key="15">
    <source>
        <dbReference type="ARBA" id="ARBA00023273"/>
    </source>
</evidence>
<evidence type="ECO:0000256" key="12">
    <source>
        <dbReference type="ARBA" id="ARBA00022989"/>
    </source>
</evidence>
<evidence type="ECO:0000256" key="17">
    <source>
        <dbReference type="ARBA" id="ARBA00023329"/>
    </source>
</evidence>
<evidence type="ECO:0000256" key="9">
    <source>
        <dbReference type="ARBA" id="ARBA00022692"/>
    </source>
</evidence>
<dbReference type="PANTHER" id="PTHR13314:SF2">
    <property type="entry name" value="CALCIUM CHANNEL FLOWER HOMOLOG"/>
    <property type="match status" value="1"/>
</dbReference>
<evidence type="ECO:0000256" key="6">
    <source>
        <dbReference type="ARBA" id="ARBA00022568"/>
    </source>
</evidence>
<evidence type="ECO:0000256" key="4">
    <source>
        <dbReference type="ARBA" id="ARBA00016120"/>
    </source>
</evidence>
<dbReference type="InterPro" id="IPR019365">
    <property type="entry name" value="TVP18/Ca-channel_flower"/>
</dbReference>
<keyword evidence="10" id="KW-0967">Endosome</keyword>
<dbReference type="GO" id="GO:0030672">
    <property type="term" value="C:synaptic vesicle membrane"/>
    <property type="evidence" value="ECO:0007669"/>
    <property type="project" value="UniProtKB-SubCell"/>
</dbReference>
<comment type="subcellular location">
    <subcellularLocation>
        <location evidence="2">Cytoplasmic vesicle</location>
        <location evidence="2">Secretory vesicle</location>
        <location evidence="2">Synaptic vesicle membrane</location>
        <topology evidence="2">Multi-pass membrane protein</topology>
    </subcellularLocation>
    <subcellularLocation>
        <location evidence="1">Endosome</location>
    </subcellularLocation>
    <subcellularLocation>
        <location evidence="18">Presynaptic cell membrane</location>
    </subcellularLocation>
</comment>
<evidence type="ECO:0000256" key="5">
    <source>
        <dbReference type="ARBA" id="ARBA00022448"/>
    </source>
</evidence>
<evidence type="ECO:0000256" key="16">
    <source>
        <dbReference type="ARBA" id="ARBA00023303"/>
    </source>
</evidence>
<dbReference type="Proteomes" id="UP001431783">
    <property type="component" value="Unassembled WGS sequence"/>
</dbReference>
<keyword evidence="13" id="KW-0406">Ion transport</keyword>
<protein>
    <recommendedName>
        <fullName evidence="4">Calcium channel flower</fullName>
    </recommendedName>
</protein>
<keyword evidence="14 20" id="KW-0472">Membrane</keyword>
<dbReference type="GO" id="GO:0042734">
    <property type="term" value="C:presynaptic membrane"/>
    <property type="evidence" value="ECO:0007669"/>
    <property type="project" value="UniProtKB-SubCell"/>
</dbReference>
<evidence type="ECO:0000256" key="7">
    <source>
        <dbReference type="ARBA" id="ARBA00022583"/>
    </source>
</evidence>
<evidence type="ECO:0000313" key="21">
    <source>
        <dbReference type="EMBL" id="KAK9872262.1"/>
    </source>
</evidence>
<organism evidence="21 22">
    <name type="scientific">Henosepilachna vigintioctopunctata</name>
    <dbReference type="NCBI Taxonomy" id="420089"/>
    <lineage>
        <taxon>Eukaryota</taxon>
        <taxon>Metazoa</taxon>
        <taxon>Ecdysozoa</taxon>
        <taxon>Arthropoda</taxon>
        <taxon>Hexapoda</taxon>
        <taxon>Insecta</taxon>
        <taxon>Pterygota</taxon>
        <taxon>Neoptera</taxon>
        <taxon>Endopterygota</taxon>
        <taxon>Coleoptera</taxon>
        <taxon>Polyphaga</taxon>
        <taxon>Cucujiformia</taxon>
        <taxon>Coccinelloidea</taxon>
        <taxon>Coccinellidae</taxon>
        <taxon>Epilachninae</taxon>
        <taxon>Epilachnini</taxon>
        <taxon>Henosepilachna</taxon>
    </lineage>
</organism>
<evidence type="ECO:0000256" key="20">
    <source>
        <dbReference type="SAM" id="Phobius"/>
    </source>
</evidence>
<evidence type="ECO:0000256" key="10">
    <source>
        <dbReference type="ARBA" id="ARBA00022753"/>
    </source>
</evidence>
<accession>A0AAW1TLG1</accession>
<evidence type="ECO:0000256" key="3">
    <source>
        <dbReference type="ARBA" id="ARBA00010023"/>
    </source>
</evidence>
<feature type="transmembrane region" description="Helical" evidence="20">
    <location>
        <begin position="34"/>
        <end position="57"/>
    </location>
</feature>
<keyword evidence="15" id="KW-0966">Cell projection</keyword>
<feature type="transmembrane region" description="Helical" evidence="20">
    <location>
        <begin position="102"/>
        <end position="119"/>
    </location>
</feature>
<comment type="subunit">
    <text evidence="19">Homomultimer. Associates with the dally/ magu complex.</text>
</comment>
<dbReference type="Pfam" id="PF10233">
    <property type="entry name" value="Cg6151-P"/>
    <property type="match status" value="1"/>
</dbReference>
<keyword evidence="11" id="KW-0106">Calcium</keyword>
<feature type="transmembrane region" description="Helical" evidence="20">
    <location>
        <begin position="69"/>
        <end position="90"/>
    </location>
</feature>
<keyword evidence="5" id="KW-0813">Transport</keyword>
<comment type="caution">
    <text evidence="21">The sequence shown here is derived from an EMBL/GenBank/DDBJ whole genome shotgun (WGS) entry which is preliminary data.</text>
</comment>
<keyword evidence="16" id="KW-0407">Ion channel</keyword>
<evidence type="ECO:0000256" key="14">
    <source>
        <dbReference type="ARBA" id="ARBA00023136"/>
    </source>
</evidence>
<keyword evidence="6" id="KW-0109">Calcium transport</keyword>
<keyword evidence="22" id="KW-1185">Reference proteome</keyword>
<sequence length="199" mass="21504">MSFTEKITQIMHRPGEDPTSKDDVPWWLKYAGRALGTVGGFIAILFGLFNASGILLAQVMSFLSGSLQIVIAFIVICCEAPCCCMFIDHVQRLSDFVDSRPYWNRAAAYCLLSLIPIFLDFGLGSLFGCGLIFATGILYGMMALGRKASAEEMRAAAAMEAIPSSKPPVSMRDNLVTNAQPIAHGPPIGFVVSPFDSNV</sequence>
<keyword evidence="12 20" id="KW-1133">Transmembrane helix</keyword>
<keyword evidence="9 20" id="KW-0812">Transmembrane</keyword>
<evidence type="ECO:0000256" key="11">
    <source>
        <dbReference type="ARBA" id="ARBA00022837"/>
    </source>
</evidence>
<feature type="transmembrane region" description="Helical" evidence="20">
    <location>
        <begin position="125"/>
        <end position="144"/>
    </location>
</feature>
<dbReference type="GO" id="GO:0005768">
    <property type="term" value="C:endosome"/>
    <property type="evidence" value="ECO:0007669"/>
    <property type="project" value="UniProtKB-SubCell"/>
</dbReference>
<dbReference type="AlphaFoldDB" id="A0AAW1TLG1"/>
<evidence type="ECO:0000256" key="8">
    <source>
        <dbReference type="ARBA" id="ARBA00022673"/>
    </source>
</evidence>
<keyword evidence="8" id="KW-0107">Calcium channel</keyword>
<evidence type="ECO:0000256" key="18">
    <source>
        <dbReference type="ARBA" id="ARBA00034111"/>
    </source>
</evidence>
<evidence type="ECO:0000256" key="1">
    <source>
        <dbReference type="ARBA" id="ARBA00004177"/>
    </source>
</evidence>
<dbReference type="GO" id="GO:0005262">
    <property type="term" value="F:calcium channel activity"/>
    <property type="evidence" value="ECO:0007669"/>
    <property type="project" value="UniProtKB-KW"/>
</dbReference>
<evidence type="ECO:0000256" key="19">
    <source>
        <dbReference type="ARBA" id="ARBA00046506"/>
    </source>
</evidence>